<dbReference type="CDD" id="cd00586">
    <property type="entry name" value="4HBT"/>
    <property type="match status" value="1"/>
</dbReference>
<dbReference type="GO" id="GO:0047617">
    <property type="term" value="F:fatty acyl-CoA hydrolase activity"/>
    <property type="evidence" value="ECO:0007669"/>
    <property type="project" value="TreeGrafter"/>
</dbReference>
<keyword evidence="2" id="KW-0378">Hydrolase</keyword>
<dbReference type="PIRSF" id="PIRSF003230">
    <property type="entry name" value="YbgC"/>
    <property type="match status" value="1"/>
</dbReference>
<sequence length="137" mass="15521">MTPYQHTVQYYETDQMQISHHSNYVRWMEEARVAFLAELGFPYEKLEASGLISPVVSVKCDYKTPTTFADVISITVKVKQFSGVRLVLSYQMTLLNQTVVCLAESSHCFTTKAGKIVNLKKANQDFYQALVANLEAN</sequence>
<comment type="similarity">
    <text evidence="1">Belongs to the 4-hydroxybenzoyl-CoA thioesterase family.</text>
</comment>
<comment type="caution">
    <text evidence="3">The sequence shown here is derived from an EMBL/GenBank/DDBJ whole genome shotgun (WGS) entry which is preliminary data.</text>
</comment>
<dbReference type="PANTHER" id="PTHR31793">
    <property type="entry name" value="4-HYDROXYBENZOYL-COA THIOESTERASE FAMILY MEMBER"/>
    <property type="match status" value="1"/>
</dbReference>
<proteinExistence type="inferred from homology"/>
<dbReference type="InterPro" id="IPR050563">
    <property type="entry name" value="4-hydroxybenzoyl-CoA_TE"/>
</dbReference>
<dbReference type="EMBL" id="BLAN01000059">
    <property type="protein sequence ID" value="GET08284.1"/>
    <property type="molecule type" value="Genomic_DNA"/>
</dbReference>
<organism evidence="3">
    <name type="scientific">Ligilactobacillus agilis</name>
    <dbReference type="NCBI Taxonomy" id="1601"/>
    <lineage>
        <taxon>Bacteria</taxon>
        <taxon>Bacillati</taxon>
        <taxon>Bacillota</taxon>
        <taxon>Bacilli</taxon>
        <taxon>Lactobacillales</taxon>
        <taxon>Lactobacillaceae</taxon>
        <taxon>Ligilactobacillus</taxon>
    </lineage>
</organism>
<dbReference type="NCBIfam" id="TIGR00051">
    <property type="entry name" value="YbgC/FadM family acyl-CoA thioesterase"/>
    <property type="match status" value="1"/>
</dbReference>
<evidence type="ECO:0000256" key="2">
    <source>
        <dbReference type="ARBA" id="ARBA00022801"/>
    </source>
</evidence>
<dbReference type="Gene3D" id="3.10.129.10">
    <property type="entry name" value="Hotdog Thioesterase"/>
    <property type="match status" value="1"/>
</dbReference>
<name>A0A6F9XSL6_9LACO</name>
<dbReference type="Proteomes" id="UP000494178">
    <property type="component" value="Unassembled WGS sequence"/>
</dbReference>
<dbReference type="RefSeq" id="WP_172585900.1">
    <property type="nucleotide sequence ID" value="NZ_BLAN01000059.1"/>
</dbReference>
<dbReference type="InterPro" id="IPR006684">
    <property type="entry name" value="YbgC/YbaW"/>
</dbReference>
<evidence type="ECO:0000256" key="1">
    <source>
        <dbReference type="ARBA" id="ARBA00005953"/>
    </source>
</evidence>
<gene>
    <name evidence="3" type="ORF">SY111_09080</name>
</gene>
<reference evidence="3" key="1">
    <citation type="submission" date="2019-10" db="EMBL/GenBank/DDBJ databases">
        <title>Lactobacillus agilis SY111 Whole Genome Sequencing Project.</title>
        <authorList>
            <person name="Suzuki S."/>
            <person name="Endo A."/>
            <person name="Maeno S."/>
            <person name="Shiwa Y."/>
            <person name="Matsutani M."/>
            <person name="Kajikawa A."/>
        </authorList>
    </citation>
    <scope>NUCLEOTIDE SEQUENCE</scope>
    <source>
        <strain evidence="3">SY111</strain>
    </source>
</reference>
<dbReference type="AlphaFoldDB" id="A0A6F9XSL6"/>
<dbReference type="PANTHER" id="PTHR31793:SF27">
    <property type="entry name" value="NOVEL THIOESTERASE SUPERFAMILY DOMAIN AND SAPOSIN A-TYPE DOMAIN CONTAINING PROTEIN (0610012H03RIK)"/>
    <property type="match status" value="1"/>
</dbReference>
<dbReference type="SUPFAM" id="SSF54637">
    <property type="entry name" value="Thioesterase/thiol ester dehydrase-isomerase"/>
    <property type="match status" value="1"/>
</dbReference>
<accession>A0A6F9XSL6</accession>
<dbReference type="Pfam" id="PF13279">
    <property type="entry name" value="4HBT_2"/>
    <property type="match status" value="1"/>
</dbReference>
<evidence type="ECO:0000313" key="3">
    <source>
        <dbReference type="EMBL" id="GET08284.1"/>
    </source>
</evidence>
<dbReference type="InterPro" id="IPR029069">
    <property type="entry name" value="HotDog_dom_sf"/>
</dbReference>
<protein>
    <submittedName>
        <fullName evidence="3">Esterase</fullName>
    </submittedName>
</protein>